<evidence type="ECO:0000256" key="1">
    <source>
        <dbReference type="SAM" id="MobiDB-lite"/>
    </source>
</evidence>
<protein>
    <submittedName>
        <fullName evidence="2">Uncharacterized protein</fullName>
    </submittedName>
</protein>
<accession>A0A8I1EB28</accession>
<gene>
    <name evidence="2" type="ORF">JEU22_00255</name>
</gene>
<dbReference type="Proteomes" id="UP000637061">
    <property type="component" value="Unassembled WGS sequence"/>
</dbReference>
<dbReference type="AlphaFoldDB" id="A0A8I1EB28"/>
<dbReference type="EMBL" id="JAEHTE010000001">
    <property type="protein sequence ID" value="MBI6882361.1"/>
    <property type="molecule type" value="Genomic_DNA"/>
</dbReference>
<comment type="caution">
    <text evidence="2">The sequence shown here is derived from an EMBL/GenBank/DDBJ whole genome shotgun (WGS) entry which is preliminary data.</text>
</comment>
<evidence type="ECO:0000313" key="2">
    <source>
        <dbReference type="EMBL" id="MBI6882361.1"/>
    </source>
</evidence>
<organism evidence="2 3">
    <name type="scientific">Pseudomonas putida</name>
    <name type="common">Arthrobacter siderocapsulatus</name>
    <dbReference type="NCBI Taxonomy" id="303"/>
    <lineage>
        <taxon>Bacteria</taxon>
        <taxon>Pseudomonadati</taxon>
        <taxon>Pseudomonadota</taxon>
        <taxon>Gammaproteobacteria</taxon>
        <taxon>Pseudomonadales</taxon>
        <taxon>Pseudomonadaceae</taxon>
        <taxon>Pseudomonas</taxon>
    </lineage>
</organism>
<sequence>MDLASEIIMSSGKSTSGDAEQQIPLFATDPDQKTGRAEISAEVKILAPEVWHQLSIPGLENMPLPL</sequence>
<dbReference type="RefSeq" id="WP_198745983.1">
    <property type="nucleotide sequence ID" value="NZ_JAEHTE010000001.1"/>
</dbReference>
<name>A0A8I1EB28_PSEPU</name>
<evidence type="ECO:0000313" key="3">
    <source>
        <dbReference type="Proteomes" id="UP000637061"/>
    </source>
</evidence>
<reference evidence="2" key="1">
    <citation type="submission" date="2020-12" db="EMBL/GenBank/DDBJ databases">
        <title>Enhanced detection system for hospital associated transmission using whole genome sequencing surveillance.</title>
        <authorList>
            <person name="Harrison L.H."/>
            <person name="Van Tyne D."/>
            <person name="Marsh J.W."/>
            <person name="Griffith M.P."/>
            <person name="Snyder D.J."/>
            <person name="Cooper V.S."/>
            <person name="Mustapha M."/>
        </authorList>
    </citation>
    <scope>NUCLEOTIDE SEQUENCE</scope>
    <source>
        <strain evidence="2">PSB00042</strain>
    </source>
</reference>
<feature type="region of interest" description="Disordered" evidence="1">
    <location>
        <begin position="1"/>
        <end position="21"/>
    </location>
</feature>
<proteinExistence type="predicted"/>